<dbReference type="InterPro" id="IPR050721">
    <property type="entry name" value="Trk_Ktr_HKT_K-transport"/>
</dbReference>
<evidence type="ECO:0000259" key="3">
    <source>
        <dbReference type="PROSITE" id="PS51201"/>
    </source>
</evidence>
<dbReference type="RefSeq" id="WP_059351536.1">
    <property type="nucleotide sequence ID" value="NZ_LDYG01000039.1"/>
</dbReference>
<dbReference type="SUPFAM" id="SSF51735">
    <property type="entry name" value="NAD(P)-binding Rossmann-fold domains"/>
    <property type="match status" value="1"/>
</dbReference>
<dbReference type="Pfam" id="PF02254">
    <property type="entry name" value="TrkA_N"/>
    <property type="match status" value="1"/>
</dbReference>
<gene>
    <name evidence="4" type="ORF">Q75_12425</name>
</gene>
<accession>A0A147K6B9</accession>
<protein>
    <submittedName>
        <fullName evidence="4">Ion transporter</fullName>
    </submittedName>
</protein>
<dbReference type="OrthoDB" id="9785285at2"/>
<dbReference type="Gene3D" id="1.10.287.70">
    <property type="match status" value="1"/>
</dbReference>
<evidence type="ECO:0000313" key="5">
    <source>
        <dbReference type="Proteomes" id="UP000074108"/>
    </source>
</evidence>
<dbReference type="SUPFAM" id="SSF81324">
    <property type="entry name" value="Voltage-gated potassium channels"/>
    <property type="match status" value="1"/>
</dbReference>
<dbReference type="PROSITE" id="PS51201">
    <property type="entry name" value="RCK_N"/>
    <property type="match status" value="1"/>
</dbReference>
<keyword evidence="2" id="KW-0812">Transmembrane</keyword>
<dbReference type="PANTHER" id="PTHR43833:SF9">
    <property type="entry name" value="POTASSIUM CHANNEL PROTEIN YUGO-RELATED"/>
    <property type="match status" value="1"/>
</dbReference>
<dbReference type="InterPro" id="IPR036291">
    <property type="entry name" value="NAD(P)-bd_dom_sf"/>
</dbReference>
<dbReference type="InterPro" id="IPR003148">
    <property type="entry name" value="RCK_N"/>
</dbReference>
<dbReference type="STRING" id="1150625.Q75_12425"/>
<proteinExistence type="predicted"/>
<feature type="transmembrane region" description="Helical" evidence="2">
    <location>
        <begin position="72"/>
        <end position="97"/>
    </location>
</feature>
<keyword evidence="2" id="KW-0472">Membrane</keyword>
<evidence type="ECO:0000256" key="1">
    <source>
        <dbReference type="ARBA" id="ARBA00004651"/>
    </source>
</evidence>
<dbReference type="AlphaFoldDB" id="A0A147K6B9"/>
<dbReference type="PATRIC" id="fig|1150625.3.peg.2614"/>
<dbReference type="Gene3D" id="3.40.50.720">
    <property type="entry name" value="NAD(P)-binding Rossmann-like Domain"/>
    <property type="match status" value="1"/>
</dbReference>
<comment type="caution">
    <text evidence="4">The sequence shown here is derived from an EMBL/GenBank/DDBJ whole genome shotgun (WGS) entry which is preliminary data.</text>
</comment>
<reference evidence="4 5" key="1">
    <citation type="journal article" date="2016" name="Front. Microbiol.">
        <title>Microevolution Analysis of Bacillus coahuilensis Unveils Differences in Phosphorus Acquisition Strategies and Their Regulation.</title>
        <authorList>
            <person name="Gomez-Lunar Z."/>
            <person name="Hernandez-Gonzalez I."/>
            <person name="Rodriguez-Torres M.D."/>
            <person name="Souza V."/>
            <person name="Olmedo-Alvarez G."/>
        </authorList>
    </citation>
    <scope>NUCLEOTIDE SEQUENCE [LARGE SCALE GENOMIC DNA]</scope>
    <source>
        <strain evidence="5">p1.1.43</strain>
    </source>
</reference>
<name>A0A147K6B9_9BACI</name>
<dbReference type="Pfam" id="PF07885">
    <property type="entry name" value="Ion_trans_2"/>
    <property type="match status" value="1"/>
</dbReference>
<dbReference type="EMBL" id="LDYG01000039">
    <property type="protein sequence ID" value="KUP05325.1"/>
    <property type="molecule type" value="Genomic_DNA"/>
</dbReference>
<dbReference type="Proteomes" id="UP000074108">
    <property type="component" value="Unassembled WGS sequence"/>
</dbReference>
<feature type="domain" description="RCK N-terminal" evidence="3">
    <location>
        <begin position="113"/>
        <end position="238"/>
    </location>
</feature>
<feature type="transmembrane region" description="Helical" evidence="2">
    <location>
        <begin position="14"/>
        <end position="36"/>
    </location>
</feature>
<dbReference type="PANTHER" id="PTHR43833">
    <property type="entry name" value="POTASSIUM CHANNEL PROTEIN 2-RELATED-RELATED"/>
    <property type="match status" value="1"/>
</dbReference>
<evidence type="ECO:0000313" key="4">
    <source>
        <dbReference type="EMBL" id="KUP05325.1"/>
    </source>
</evidence>
<sequence length="330" mass="37212">MFEHVYHYFLRWPLVLRILIIAVCAICISGITITLVEPETFPTIGDGLWWAIITASTVGYGDYFPITWSGRIIAVLLILMGAGFLSTYFVSLAASAVKTQNAHLEGRRHFHGKKHVIIIGWNERAKELIDHLSSLDKSTIIMLVDATLERNPYNDHHIHFVRGVPYIDETLRKANIHEADIAVITSDQNKNEIHADMSSVLTLLSIKGLNPNLYCVVEILTEQQVVNAKRAGADEVVQTNKQTSYVLLNSIISHGMSGAILTMLDNLKGSKIRLMEAKPEWYGYTFQQLNAELLEKHILLFGIKKGEDTFVNPPLHKRICENDELLILED</sequence>
<dbReference type="GO" id="GO:0006813">
    <property type="term" value="P:potassium ion transport"/>
    <property type="evidence" value="ECO:0007669"/>
    <property type="project" value="InterPro"/>
</dbReference>
<organism evidence="4 5">
    <name type="scientific">Bacillus coahuilensis p1.1.43</name>
    <dbReference type="NCBI Taxonomy" id="1150625"/>
    <lineage>
        <taxon>Bacteria</taxon>
        <taxon>Bacillati</taxon>
        <taxon>Bacillota</taxon>
        <taxon>Bacilli</taxon>
        <taxon>Bacillales</taxon>
        <taxon>Bacillaceae</taxon>
        <taxon>Bacillus</taxon>
    </lineage>
</organism>
<keyword evidence="2" id="KW-1133">Transmembrane helix</keyword>
<keyword evidence="5" id="KW-1185">Reference proteome</keyword>
<evidence type="ECO:0000256" key="2">
    <source>
        <dbReference type="SAM" id="Phobius"/>
    </source>
</evidence>
<feature type="transmembrane region" description="Helical" evidence="2">
    <location>
        <begin position="48"/>
        <end position="66"/>
    </location>
</feature>
<comment type="subcellular location">
    <subcellularLocation>
        <location evidence="1">Cell membrane</location>
        <topology evidence="1">Multi-pass membrane protein</topology>
    </subcellularLocation>
</comment>
<dbReference type="InterPro" id="IPR013099">
    <property type="entry name" value="K_chnl_dom"/>
</dbReference>
<dbReference type="GO" id="GO:0005886">
    <property type="term" value="C:plasma membrane"/>
    <property type="evidence" value="ECO:0007669"/>
    <property type="project" value="UniProtKB-SubCell"/>
</dbReference>